<reference evidence="5 6" key="1">
    <citation type="submission" date="2017-07" db="EMBL/GenBank/DDBJ databases">
        <title>The new phylogeny of genus Mycobacterium.</title>
        <authorList>
            <person name="Tortoli E."/>
            <person name="Trovato A."/>
            <person name="Cirillo D.M."/>
        </authorList>
    </citation>
    <scope>NUCLEOTIDE SEQUENCE [LARGE SCALE GENOMIC DNA]</scope>
    <source>
        <strain evidence="5 6">ATCC 33027</strain>
    </source>
</reference>
<dbReference type="PROSITE" id="PS51257">
    <property type="entry name" value="PROKAR_LIPOPROTEIN"/>
    <property type="match status" value="1"/>
</dbReference>
<accession>A0A255DST4</accession>
<keyword evidence="6" id="KW-1185">Reference proteome</keyword>
<keyword evidence="1 3" id="KW-0732">Signal</keyword>
<dbReference type="SUPFAM" id="SSF81982">
    <property type="entry name" value="Antigen MPT63/MPB63 (immunoprotective extracellular protein)"/>
    <property type="match status" value="1"/>
</dbReference>
<evidence type="ECO:0000256" key="2">
    <source>
        <dbReference type="SAM" id="MobiDB-lite"/>
    </source>
</evidence>
<dbReference type="Proteomes" id="UP000216063">
    <property type="component" value="Unassembled WGS sequence"/>
</dbReference>
<feature type="chain" id="PRO_5038675706" description="MPT63-like domain-containing protein" evidence="3">
    <location>
        <begin position="22"/>
        <end position="175"/>
    </location>
</feature>
<evidence type="ECO:0000313" key="6">
    <source>
        <dbReference type="Proteomes" id="UP000216063"/>
    </source>
</evidence>
<dbReference type="OrthoDB" id="4720566at2"/>
<dbReference type="AlphaFoldDB" id="A0A255DST4"/>
<feature type="region of interest" description="Disordered" evidence="2">
    <location>
        <begin position="29"/>
        <end position="48"/>
    </location>
</feature>
<proteinExistence type="predicted"/>
<dbReference type="InterPro" id="IPR015250">
    <property type="entry name" value="MPT63-like"/>
</dbReference>
<evidence type="ECO:0000313" key="5">
    <source>
        <dbReference type="EMBL" id="OYN80295.1"/>
    </source>
</evidence>
<sequence length="175" mass="17570">MRGIRVSRVLAGTIAIALITAGCGGSGSPAQQSTSSAAATSPAPPTQQAVAYGTPVDVASSDGSIATYTVDNLQPVPPDAQIVPAKGTMFAVDVTIVAKTGTTTYNGFWFVARAADGSNIAPAVGAVQPGITSGQLAQSQRIAAHVAYDVPKGQTITGIMFRDPKGKVLAVWASG</sequence>
<feature type="domain" description="MPT63-like" evidence="4">
    <location>
        <begin position="57"/>
        <end position="164"/>
    </location>
</feature>
<feature type="signal peptide" evidence="3">
    <location>
        <begin position="1"/>
        <end position="21"/>
    </location>
</feature>
<gene>
    <name evidence="5" type="ORF">CG716_09090</name>
</gene>
<dbReference type="Gene3D" id="2.60.40.1240">
    <property type="match status" value="1"/>
</dbReference>
<evidence type="ECO:0000256" key="3">
    <source>
        <dbReference type="SAM" id="SignalP"/>
    </source>
</evidence>
<evidence type="ECO:0000259" key="4">
    <source>
        <dbReference type="Pfam" id="PF09167"/>
    </source>
</evidence>
<name>A0A255DST4_9MYCO</name>
<protein>
    <recommendedName>
        <fullName evidence="4">MPT63-like domain-containing protein</fullName>
    </recommendedName>
</protein>
<dbReference type="InterPro" id="IPR029050">
    <property type="entry name" value="Immunoprotect_excell_Ig-like"/>
</dbReference>
<evidence type="ECO:0000256" key="1">
    <source>
        <dbReference type="ARBA" id="ARBA00022729"/>
    </source>
</evidence>
<organism evidence="5 6">
    <name type="scientific">Mycolicibacterium sphagni</name>
    <dbReference type="NCBI Taxonomy" id="1786"/>
    <lineage>
        <taxon>Bacteria</taxon>
        <taxon>Bacillati</taxon>
        <taxon>Actinomycetota</taxon>
        <taxon>Actinomycetes</taxon>
        <taxon>Mycobacteriales</taxon>
        <taxon>Mycobacteriaceae</taxon>
        <taxon>Mycolicibacterium</taxon>
    </lineage>
</organism>
<dbReference type="Pfam" id="PF09167">
    <property type="entry name" value="DUF1942"/>
    <property type="match status" value="1"/>
</dbReference>
<dbReference type="EMBL" id="NOZR01000006">
    <property type="protein sequence ID" value="OYN80295.1"/>
    <property type="molecule type" value="Genomic_DNA"/>
</dbReference>
<dbReference type="RefSeq" id="WP_094478653.1">
    <property type="nucleotide sequence ID" value="NZ_JACKSC010000376.1"/>
</dbReference>
<dbReference type="GO" id="GO:0005615">
    <property type="term" value="C:extracellular space"/>
    <property type="evidence" value="ECO:0007669"/>
    <property type="project" value="InterPro"/>
</dbReference>
<comment type="caution">
    <text evidence="5">The sequence shown here is derived from an EMBL/GenBank/DDBJ whole genome shotgun (WGS) entry which is preliminary data.</text>
</comment>